<sequence length="170" mass="17821">MQPWCRGRLLRSHRWMWRRPPPPTSCSARWRSQGSGSGADPVGAGRVLGARAGGAAQSRKGSSASAMCQSRTERCRTSPPSPVEVRLSSDGGCDADPAAAMGASPAAPPLRILGPAVEQNGAVGFFNDGSPMSQPWMLPQCSDPTTCRGQNATPPGGFTNFIQPNLSQNC</sequence>
<protein>
    <submittedName>
        <fullName evidence="2">Uncharacterized protein</fullName>
    </submittedName>
</protein>
<proteinExistence type="predicted"/>
<feature type="compositionally biased region" description="Polar residues" evidence="1">
    <location>
        <begin position="25"/>
        <end position="34"/>
    </location>
</feature>
<name>A0A8T0RWJ3_PANVG</name>
<feature type="compositionally biased region" description="Low complexity" evidence="1">
    <location>
        <begin position="88"/>
        <end position="102"/>
    </location>
</feature>
<dbReference type="EMBL" id="CM029046">
    <property type="protein sequence ID" value="KAG2590942.1"/>
    <property type="molecule type" value="Genomic_DNA"/>
</dbReference>
<evidence type="ECO:0000313" key="3">
    <source>
        <dbReference type="Proteomes" id="UP000823388"/>
    </source>
</evidence>
<dbReference type="Proteomes" id="UP000823388">
    <property type="component" value="Chromosome 5N"/>
</dbReference>
<feature type="compositionally biased region" description="Polar residues" evidence="1">
    <location>
        <begin position="59"/>
        <end position="70"/>
    </location>
</feature>
<evidence type="ECO:0000313" key="2">
    <source>
        <dbReference type="EMBL" id="KAG2590942.1"/>
    </source>
</evidence>
<dbReference type="EMBL" id="CM029046">
    <property type="protein sequence ID" value="KAG2590943.1"/>
    <property type="molecule type" value="Genomic_DNA"/>
</dbReference>
<accession>A0A8T0RWJ3</accession>
<organism evidence="2 3">
    <name type="scientific">Panicum virgatum</name>
    <name type="common">Blackwell switchgrass</name>
    <dbReference type="NCBI Taxonomy" id="38727"/>
    <lineage>
        <taxon>Eukaryota</taxon>
        <taxon>Viridiplantae</taxon>
        <taxon>Streptophyta</taxon>
        <taxon>Embryophyta</taxon>
        <taxon>Tracheophyta</taxon>
        <taxon>Spermatophyta</taxon>
        <taxon>Magnoliopsida</taxon>
        <taxon>Liliopsida</taxon>
        <taxon>Poales</taxon>
        <taxon>Poaceae</taxon>
        <taxon>PACMAD clade</taxon>
        <taxon>Panicoideae</taxon>
        <taxon>Panicodae</taxon>
        <taxon>Paniceae</taxon>
        <taxon>Panicinae</taxon>
        <taxon>Panicum</taxon>
        <taxon>Panicum sect. Hiantes</taxon>
    </lineage>
</organism>
<reference evidence="2" key="1">
    <citation type="submission" date="2020-05" db="EMBL/GenBank/DDBJ databases">
        <title>WGS assembly of Panicum virgatum.</title>
        <authorList>
            <person name="Lovell J.T."/>
            <person name="Jenkins J."/>
            <person name="Shu S."/>
            <person name="Juenger T.E."/>
            <person name="Schmutz J."/>
        </authorList>
    </citation>
    <scope>NUCLEOTIDE SEQUENCE</scope>
    <source>
        <strain evidence="2">AP13</strain>
    </source>
</reference>
<evidence type="ECO:0000256" key="1">
    <source>
        <dbReference type="SAM" id="MobiDB-lite"/>
    </source>
</evidence>
<feature type="region of interest" description="Disordered" evidence="1">
    <location>
        <begin position="18"/>
        <end position="102"/>
    </location>
</feature>
<feature type="compositionally biased region" description="Low complexity" evidence="1">
    <location>
        <begin position="42"/>
        <end position="56"/>
    </location>
</feature>
<keyword evidence="3" id="KW-1185">Reference proteome</keyword>
<comment type="caution">
    <text evidence="2">The sequence shown here is derived from an EMBL/GenBank/DDBJ whole genome shotgun (WGS) entry which is preliminary data.</text>
</comment>
<dbReference type="AlphaFoldDB" id="A0A8T0RWJ3"/>
<gene>
    <name evidence="2" type="ORF">PVAP13_5NG454600</name>
</gene>